<dbReference type="InterPro" id="IPR032567">
    <property type="entry name" value="RTL1-rel"/>
</dbReference>
<comment type="caution">
    <text evidence="1">The sequence shown here is derived from an EMBL/GenBank/DDBJ whole genome shotgun (WGS) entry which is preliminary data.</text>
</comment>
<dbReference type="PANTHER" id="PTHR15503">
    <property type="entry name" value="LDOC1 RELATED"/>
    <property type="match status" value="1"/>
</dbReference>
<dbReference type="EMBL" id="SSTD01009294">
    <property type="protein sequence ID" value="TYK14440.1"/>
    <property type="molecule type" value="Genomic_DNA"/>
</dbReference>
<dbReference type="Proteomes" id="UP000321947">
    <property type="component" value="Unassembled WGS sequence"/>
</dbReference>
<dbReference type="Gene3D" id="3.10.10.10">
    <property type="entry name" value="HIV Type 1 Reverse Transcriptase, subunit A, domain 1"/>
    <property type="match status" value="1"/>
</dbReference>
<accession>A0A5D3CSP2</accession>
<reference evidence="1 2" key="1">
    <citation type="submission" date="2019-08" db="EMBL/GenBank/DDBJ databases">
        <title>Draft genome sequences of two oriental melons (Cucumis melo L. var makuwa).</title>
        <authorList>
            <person name="Kwon S.-Y."/>
        </authorList>
    </citation>
    <scope>NUCLEOTIDE SEQUENCE [LARGE SCALE GENOMIC DNA]</scope>
    <source>
        <strain evidence="2">cv. Chang Bougi</strain>
        <tissue evidence="1">Leaf</tissue>
    </source>
</reference>
<evidence type="ECO:0008006" key="3">
    <source>
        <dbReference type="Google" id="ProtNLM"/>
    </source>
</evidence>
<evidence type="ECO:0000313" key="2">
    <source>
        <dbReference type="Proteomes" id="UP000321947"/>
    </source>
</evidence>
<dbReference type="AlphaFoldDB" id="A0A5D3CSP2"/>
<evidence type="ECO:0000313" key="1">
    <source>
        <dbReference type="EMBL" id="TYK14440.1"/>
    </source>
</evidence>
<organism evidence="1 2">
    <name type="scientific">Cucumis melo var. makuwa</name>
    <name type="common">Oriental melon</name>
    <dbReference type="NCBI Taxonomy" id="1194695"/>
    <lineage>
        <taxon>Eukaryota</taxon>
        <taxon>Viridiplantae</taxon>
        <taxon>Streptophyta</taxon>
        <taxon>Embryophyta</taxon>
        <taxon>Tracheophyta</taxon>
        <taxon>Spermatophyta</taxon>
        <taxon>Magnoliopsida</taxon>
        <taxon>eudicotyledons</taxon>
        <taxon>Gunneridae</taxon>
        <taxon>Pentapetalae</taxon>
        <taxon>rosids</taxon>
        <taxon>fabids</taxon>
        <taxon>Cucurbitales</taxon>
        <taxon>Cucurbitaceae</taxon>
        <taxon>Benincaseae</taxon>
        <taxon>Cucumis</taxon>
    </lineage>
</organism>
<dbReference type="InterPro" id="IPR043502">
    <property type="entry name" value="DNA/RNA_pol_sf"/>
</dbReference>
<dbReference type="SUPFAM" id="SSF56672">
    <property type="entry name" value="DNA/RNA polymerases"/>
    <property type="match status" value="1"/>
</dbReference>
<proteinExistence type="predicted"/>
<gene>
    <name evidence="1" type="ORF">E5676_scaffold186G00990</name>
</gene>
<sequence length="654" mass="74625">MQLGLGQSSDTTCLSAIPENVAFALEKLIRNFFWEGNSGSKINHFVSWKKVTSSLLDGRLGLGGIRNKSMALLAKWGWRYMKENTALWRQVLRSIHGRETFDWRTQSKSRNSLRSPWVDISREWEKVEILAPFKLGGGRRVTFWADSWAGEIPLETQFFRISLLPTSSVATHWDSDTNSWSIVFRRLLCLGSLLHQIPFDSSLSIFPLEKACHKALWKTSSPWVMAVVLLNCFEIMQSKLSNKCLMPTVKKRGKTDWVAWKRCCVVGEQNCALAIAVEAHPACAFIMECLRALGIENYEHGDNLMGSVAHIEEHVAELDSSQKTILEMINGMSEVFRAALNVIRNEIADVSTRVNLTMRAMASHAPTIGMIQEGRCMIDTWDSLKKELCSQFFLQNVEILAWRKLETVFFFVEGLKSWVKTKLYEHRVQDLPSAYAAAKWEFDLSNNSQDVRRHRNSTYGGNISLRTTSPTVVGRDNHKASQVDGEVTQTEEGESSRIWALKFVSSLKKKVGETNRPMEKGIMYVDTWINQKPIKSTMVSAIHNFMIETEARQLNLRREKDAWRKKAINSFALPIIKIVKRTMIRMIDLEIELLLGAKLPAKNAYCMAPPELAELRKQLDELLDAGFFRLAKAPYALVLFRKKKSGSLRLYINY</sequence>
<name>A0A5D3CSP2_CUCMM</name>
<protein>
    <recommendedName>
        <fullName evidence="3">Reverse transcriptase</fullName>
    </recommendedName>
</protein>
<dbReference type="PANTHER" id="PTHR15503:SF45">
    <property type="entry name" value="RNA-DIRECTED DNA POLYMERASE HOMOLOG"/>
    <property type="match status" value="1"/>
</dbReference>